<dbReference type="Proteomes" id="UP000706172">
    <property type="component" value="Unassembled WGS sequence"/>
</dbReference>
<keyword evidence="1 12" id="KW-0813">Transport</keyword>
<keyword evidence="8" id="KW-0066">ATP synthesis</keyword>
<evidence type="ECO:0000256" key="12">
    <source>
        <dbReference type="RuleBase" id="RU003848"/>
    </source>
</evidence>
<dbReference type="GO" id="GO:0045259">
    <property type="term" value="C:proton-transporting ATP synthase complex"/>
    <property type="evidence" value="ECO:0007669"/>
    <property type="project" value="UniProtKB-KW"/>
</dbReference>
<keyword evidence="13" id="KW-0175">Coiled coil</keyword>
<comment type="subcellular location">
    <subcellularLocation>
        <location evidence="11">Endomembrane system</location>
        <topology evidence="11">Single-pass membrane protein</topology>
    </subcellularLocation>
</comment>
<sequence>KEIADELKDLEQKKAEAEKQLAEYQARFNDLDQESRRIIQDYILQGEEAKKRIIAQAEAQAEKLEDMAKRTIEQEFKSARIKLQQEISSLAVAQAQDVIQNAISSEDQEKLVDDYLKKVVA</sequence>
<evidence type="ECO:0000256" key="7">
    <source>
        <dbReference type="ARBA" id="ARBA00023136"/>
    </source>
</evidence>
<dbReference type="EMBL" id="JACCQK010000813">
    <property type="protein sequence ID" value="MBG0780610.1"/>
    <property type="molecule type" value="Genomic_DNA"/>
</dbReference>
<comment type="caution">
    <text evidence="14">The sequence shown here is derived from an EMBL/GenBank/DDBJ whole genome shotgun (WGS) entry which is preliminary data.</text>
</comment>
<comment type="function">
    <text evidence="9">F(1)F(0) ATP synthase produces ATP from ADP in the presence of a proton or sodium gradient. F-type ATPases consist of two structural domains, F(1) containing the extramembraneous catalytic core and F(0) containing the membrane proton channel, linked together by a central stalk and a peripheral stalk. During catalysis, ATP synthesis in the catalytic domain of F(1) is coupled via a rotary mechanism of the central stalk subunits to proton translocation.</text>
</comment>
<evidence type="ECO:0000256" key="4">
    <source>
        <dbReference type="ARBA" id="ARBA00022781"/>
    </source>
</evidence>
<comment type="similarity">
    <text evidence="12">Belongs to the ATPase B chain family.</text>
</comment>
<evidence type="ECO:0000256" key="10">
    <source>
        <dbReference type="ARBA" id="ARBA00025614"/>
    </source>
</evidence>
<evidence type="ECO:0000256" key="2">
    <source>
        <dbReference type="ARBA" id="ARBA00022547"/>
    </source>
</evidence>
<dbReference type="GO" id="GO:0015986">
    <property type="term" value="P:proton motive force-driven ATP synthesis"/>
    <property type="evidence" value="ECO:0007669"/>
    <property type="project" value="InterPro"/>
</dbReference>
<evidence type="ECO:0000256" key="13">
    <source>
        <dbReference type="SAM" id="Coils"/>
    </source>
</evidence>
<feature type="coiled-coil region" evidence="13">
    <location>
        <begin position="3"/>
        <end position="74"/>
    </location>
</feature>
<protein>
    <submittedName>
        <fullName evidence="14">ATP synthase F0 subunit B</fullName>
    </submittedName>
</protein>
<dbReference type="PANTHER" id="PTHR34264">
    <property type="entry name" value="ATP SYNTHASE SUBUNIT B, CHLOROPLASTIC"/>
    <property type="match status" value="1"/>
</dbReference>
<dbReference type="PANTHER" id="PTHR34264:SF3">
    <property type="entry name" value="ATP SYNTHASE SUBUNIT B, CHLOROPLASTIC"/>
    <property type="match status" value="1"/>
</dbReference>
<proteinExistence type="inferred from homology"/>
<dbReference type="InterPro" id="IPR002146">
    <property type="entry name" value="ATP_synth_b/b'su_bac/chlpt"/>
</dbReference>
<name>A0A931CXA1_9BACT</name>
<gene>
    <name evidence="14" type="ORF">H0S81_11870</name>
</gene>
<comment type="function">
    <text evidence="10">Component of the F(0) channel, it forms part of the peripheral stalk, linking F(1) to F(0). The b'-subunit is a diverged and duplicated form of b found in plants and photosynthetic bacteria.</text>
</comment>
<keyword evidence="2 12" id="KW-0138">CF(0)</keyword>
<organism evidence="14 15">
    <name type="scientific">Desulfotignum balticum</name>
    <dbReference type="NCBI Taxonomy" id="115781"/>
    <lineage>
        <taxon>Bacteria</taxon>
        <taxon>Pseudomonadati</taxon>
        <taxon>Thermodesulfobacteriota</taxon>
        <taxon>Desulfobacteria</taxon>
        <taxon>Desulfobacterales</taxon>
        <taxon>Desulfobacteraceae</taxon>
        <taxon>Desulfotignum</taxon>
    </lineage>
</organism>
<evidence type="ECO:0000256" key="9">
    <source>
        <dbReference type="ARBA" id="ARBA00025198"/>
    </source>
</evidence>
<reference evidence="14" key="1">
    <citation type="submission" date="2020-07" db="EMBL/GenBank/DDBJ databases">
        <title>Severe corrosion of carbon steel in oil field produced water can be linked to methanogenic archaea containing a special type of NiFe hydrogenase.</title>
        <authorList>
            <person name="Lahme S."/>
            <person name="Mand J."/>
            <person name="Longwell J."/>
            <person name="Smith R."/>
            <person name="Enning D."/>
        </authorList>
    </citation>
    <scope>NUCLEOTIDE SEQUENCE</scope>
    <source>
        <strain evidence="14">MIC098Bin6</strain>
    </source>
</reference>
<evidence type="ECO:0000313" key="15">
    <source>
        <dbReference type="Proteomes" id="UP000706172"/>
    </source>
</evidence>
<evidence type="ECO:0000256" key="8">
    <source>
        <dbReference type="ARBA" id="ARBA00023310"/>
    </source>
</evidence>
<feature type="non-terminal residue" evidence="14">
    <location>
        <position position="1"/>
    </location>
</feature>
<keyword evidence="5" id="KW-1133">Transmembrane helix</keyword>
<keyword evidence="7" id="KW-0472">Membrane</keyword>
<evidence type="ECO:0000256" key="6">
    <source>
        <dbReference type="ARBA" id="ARBA00023065"/>
    </source>
</evidence>
<keyword evidence="3 12" id="KW-0812">Transmembrane</keyword>
<keyword evidence="6 12" id="KW-0406">Ion transport</keyword>
<keyword evidence="4 12" id="KW-0375">Hydrogen ion transport</keyword>
<dbReference type="CDD" id="cd06503">
    <property type="entry name" value="ATP-synt_Fo_b"/>
    <property type="match status" value="1"/>
</dbReference>
<evidence type="ECO:0000313" key="14">
    <source>
        <dbReference type="EMBL" id="MBG0780610.1"/>
    </source>
</evidence>
<accession>A0A931CXA1</accession>
<evidence type="ECO:0000256" key="11">
    <source>
        <dbReference type="ARBA" id="ARBA00037847"/>
    </source>
</evidence>
<evidence type="ECO:0000256" key="5">
    <source>
        <dbReference type="ARBA" id="ARBA00022989"/>
    </source>
</evidence>
<dbReference type="AlphaFoldDB" id="A0A931CXA1"/>
<dbReference type="GO" id="GO:0015078">
    <property type="term" value="F:proton transmembrane transporter activity"/>
    <property type="evidence" value="ECO:0007669"/>
    <property type="project" value="InterPro"/>
</dbReference>
<evidence type="ECO:0000256" key="3">
    <source>
        <dbReference type="ARBA" id="ARBA00022692"/>
    </source>
</evidence>
<dbReference type="Pfam" id="PF00430">
    <property type="entry name" value="ATP-synt_B"/>
    <property type="match status" value="1"/>
</dbReference>
<dbReference type="GO" id="GO:0012505">
    <property type="term" value="C:endomembrane system"/>
    <property type="evidence" value="ECO:0007669"/>
    <property type="project" value="UniProtKB-SubCell"/>
</dbReference>
<evidence type="ECO:0000256" key="1">
    <source>
        <dbReference type="ARBA" id="ARBA00022448"/>
    </source>
</evidence>